<evidence type="ECO:0000256" key="2">
    <source>
        <dbReference type="ARBA" id="ARBA00008932"/>
    </source>
</evidence>
<dbReference type="InterPro" id="IPR000535">
    <property type="entry name" value="MSP_dom"/>
</dbReference>
<keyword evidence="8" id="KW-1185">Reference proteome</keyword>
<dbReference type="AlphaFoldDB" id="A0AAV2RYH0"/>
<feature type="non-terminal residue" evidence="7">
    <location>
        <position position="1"/>
    </location>
</feature>
<name>A0AAV2RYH0_MEGNR</name>
<dbReference type="InterPro" id="IPR008962">
    <property type="entry name" value="PapD-like_sf"/>
</dbReference>
<dbReference type="PROSITE" id="PS50202">
    <property type="entry name" value="MSP"/>
    <property type="match status" value="2"/>
</dbReference>
<gene>
    <name evidence="7" type="ORF">MNOR_LOCUS29865</name>
</gene>
<evidence type="ECO:0000313" key="7">
    <source>
        <dbReference type="EMBL" id="CAL4146431.1"/>
    </source>
</evidence>
<accession>A0AAV2RYH0</accession>
<organism evidence="7 8">
    <name type="scientific">Meganyctiphanes norvegica</name>
    <name type="common">Northern krill</name>
    <name type="synonym">Thysanopoda norvegica</name>
    <dbReference type="NCBI Taxonomy" id="48144"/>
    <lineage>
        <taxon>Eukaryota</taxon>
        <taxon>Metazoa</taxon>
        <taxon>Ecdysozoa</taxon>
        <taxon>Arthropoda</taxon>
        <taxon>Crustacea</taxon>
        <taxon>Multicrustacea</taxon>
        <taxon>Malacostraca</taxon>
        <taxon>Eumalacostraca</taxon>
        <taxon>Eucarida</taxon>
        <taxon>Euphausiacea</taxon>
        <taxon>Euphausiidae</taxon>
        <taxon>Meganyctiphanes</taxon>
    </lineage>
</organism>
<dbReference type="GO" id="GO:0033149">
    <property type="term" value="F:FFAT motif binding"/>
    <property type="evidence" value="ECO:0007669"/>
    <property type="project" value="TreeGrafter"/>
</dbReference>
<dbReference type="InterPro" id="IPR016763">
    <property type="entry name" value="VAP"/>
</dbReference>
<keyword evidence="5" id="KW-0472">Membrane</keyword>
<reference evidence="7 8" key="1">
    <citation type="submission" date="2024-05" db="EMBL/GenBank/DDBJ databases">
        <authorList>
            <person name="Wallberg A."/>
        </authorList>
    </citation>
    <scope>NUCLEOTIDE SEQUENCE [LARGE SCALE GENOMIC DNA]</scope>
</reference>
<dbReference type="Proteomes" id="UP001497623">
    <property type="component" value="Unassembled WGS sequence"/>
</dbReference>
<dbReference type="Pfam" id="PF00635">
    <property type="entry name" value="Motile_Sperm"/>
    <property type="match status" value="2"/>
</dbReference>
<sequence>RKIDSTEFEPLPMEHNAEQVLVLEPELEVKFNTATAQLKLTNPTEYRICFKLKTTAPSFYHTIPNSGLIEPRQSLTISITRITSNEDQQGENNHKFMIQSLYTPDGEVDLDHLFMGVDQSQVMTSILLCVFDLPLLLLEPARELKFNGAFNDEVIFQLKLTNPTGKRISYRVKTTAPRWYCVRPNIGLVEPHQAVTVVIILQPFDYDPHEKINHKFMVQFQQESDGEVNLDNLFKEADNRTLMNYKLKCAFE</sequence>
<dbReference type="InterPro" id="IPR013783">
    <property type="entry name" value="Ig-like_fold"/>
</dbReference>
<evidence type="ECO:0000313" key="8">
    <source>
        <dbReference type="Proteomes" id="UP001497623"/>
    </source>
</evidence>
<dbReference type="GO" id="GO:0090158">
    <property type="term" value="P:endoplasmic reticulum membrane organization"/>
    <property type="evidence" value="ECO:0007669"/>
    <property type="project" value="TreeGrafter"/>
</dbReference>
<dbReference type="GO" id="GO:0061817">
    <property type="term" value="P:endoplasmic reticulum-plasma membrane tethering"/>
    <property type="evidence" value="ECO:0007669"/>
    <property type="project" value="TreeGrafter"/>
</dbReference>
<protein>
    <recommendedName>
        <fullName evidence="6">MSP domain-containing protein</fullName>
    </recommendedName>
</protein>
<dbReference type="Gene3D" id="2.60.40.10">
    <property type="entry name" value="Immunoglobulins"/>
    <property type="match status" value="2"/>
</dbReference>
<dbReference type="PANTHER" id="PTHR10809">
    <property type="entry name" value="VESICLE-ASSOCIATED MEMBRANE PROTEIN-ASSOCIATED PROTEIN"/>
    <property type="match status" value="1"/>
</dbReference>
<evidence type="ECO:0000256" key="1">
    <source>
        <dbReference type="ARBA" id="ARBA00004211"/>
    </source>
</evidence>
<evidence type="ECO:0000259" key="6">
    <source>
        <dbReference type="PROSITE" id="PS50202"/>
    </source>
</evidence>
<evidence type="ECO:0000256" key="3">
    <source>
        <dbReference type="ARBA" id="ARBA00022692"/>
    </source>
</evidence>
<dbReference type="EMBL" id="CAXKWB010035409">
    <property type="protein sequence ID" value="CAL4146431.1"/>
    <property type="molecule type" value="Genomic_DNA"/>
</dbReference>
<comment type="subcellular location">
    <subcellularLocation>
        <location evidence="1">Membrane</location>
        <topology evidence="1">Single-pass type IV membrane protein</topology>
    </subcellularLocation>
</comment>
<keyword evidence="3" id="KW-0812">Transmembrane</keyword>
<dbReference type="GO" id="GO:0005886">
    <property type="term" value="C:plasma membrane"/>
    <property type="evidence" value="ECO:0007669"/>
    <property type="project" value="TreeGrafter"/>
</dbReference>
<comment type="caution">
    <text evidence="7">The sequence shown here is derived from an EMBL/GenBank/DDBJ whole genome shotgun (WGS) entry which is preliminary data.</text>
</comment>
<evidence type="ECO:0000256" key="5">
    <source>
        <dbReference type="ARBA" id="ARBA00023136"/>
    </source>
</evidence>
<comment type="similarity">
    <text evidence="2">Belongs to the VAMP-associated protein (VAP) (TC 9.B.17) family.</text>
</comment>
<proteinExistence type="inferred from homology"/>
<feature type="domain" description="MSP" evidence="6">
    <location>
        <begin position="5"/>
        <end position="132"/>
    </location>
</feature>
<evidence type="ECO:0000256" key="4">
    <source>
        <dbReference type="ARBA" id="ARBA00022989"/>
    </source>
</evidence>
<keyword evidence="4" id="KW-1133">Transmembrane helix</keyword>
<dbReference type="GO" id="GO:0005789">
    <property type="term" value="C:endoplasmic reticulum membrane"/>
    <property type="evidence" value="ECO:0007669"/>
    <property type="project" value="InterPro"/>
</dbReference>
<dbReference type="SUPFAM" id="SSF49354">
    <property type="entry name" value="PapD-like"/>
    <property type="match status" value="2"/>
</dbReference>
<feature type="domain" description="MSP" evidence="6">
    <location>
        <begin position="135"/>
        <end position="252"/>
    </location>
</feature>
<dbReference type="PANTHER" id="PTHR10809:SF6">
    <property type="entry name" value="AT11025P-RELATED"/>
    <property type="match status" value="1"/>
</dbReference>